<dbReference type="EMBL" id="BMAW01068982">
    <property type="protein sequence ID" value="GFT66650.1"/>
    <property type="molecule type" value="Genomic_DNA"/>
</dbReference>
<accession>A0A8X6U0R5</accession>
<protein>
    <submittedName>
        <fullName evidence="1">Uncharacterized protein</fullName>
    </submittedName>
</protein>
<dbReference type="AlphaFoldDB" id="A0A8X6U0R5"/>
<keyword evidence="2" id="KW-1185">Reference proteome</keyword>
<evidence type="ECO:0000313" key="2">
    <source>
        <dbReference type="Proteomes" id="UP000887013"/>
    </source>
</evidence>
<evidence type="ECO:0000313" key="1">
    <source>
        <dbReference type="EMBL" id="GFT66650.1"/>
    </source>
</evidence>
<sequence length="89" mass="10013">MSSFNPTVPFWSHSTVSLTKRGDRSEYLNSNRYRLMNAMMCKSSKITGTYGFRRTPTITSGVAGVSNINAFLLLAHLLLDSWNMPCTLF</sequence>
<reference evidence="1" key="1">
    <citation type="submission" date="2020-08" db="EMBL/GenBank/DDBJ databases">
        <title>Multicomponent nature underlies the extraordinary mechanical properties of spider dragline silk.</title>
        <authorList>
            <person name="Kono N."/>
            <person name="Nakamura H."/>
            <person name="Mori M."/>
            <person name="Yoshida Y."/>
            <person name="Ohtoshi R."/>
            <person name="Malay A.D."/>
            <person name="Moran D.A.P."/>
            <person name="Tomita M."/>
            <person name="Numata K."/>
            <person name="Arakawa K."/>
        </authorList>
    </citation>
    <scope>NUCLEOTIDE SEQUENCE</scope>
</reference>
<dbReference type="Proteomes" id="UP000887013">
    <property type="component" value="Unassembled WGS sequence"/>
</dbReference>
<gene>
    <name evidence="1" type="ORF">NPIL_611811</name>
</gene>
<organism evidence="1 2">
    <name type="scientific">Nephila pilipes</name>
    <name type="common">Giant wood spider</name>
    <name type="synonym">Nephila maculata</name>
    <dbReference type="NCBI Taxonomy" id="299642"/>
    <lineage>
        <taxon>Eukaryota</taxon>
        <taxon>Metazoa</taxon>
        <taxon>Ecdysozoa</taxon>
        <taxon>Arthropoda</taxon>
        <taxon>Chelicerata</taxon>
        <taxon>Arachnida</taxon>
        <taxon>Araneae</taxon>
        <taxon>Araneomorphae</taxon>
        <taxon>Entelegynae</taxon>
        <taxon>Araneoidea</taxon>
        <taxon>Nephilidae</taxon>
        <taxon>Nephila</taxon>
    </lineage>
</organism>
<name>A0A8X6U0R5_NEPPI</name>
<proteinExistence type="predicted"/>
<comment type="caution">
    <text evidence="1">The sequence shown here is derived from an EMBL/GenBank/DDBJ whole genome shotgun (WGS) entry which is preliminary data.</text>
</comment>